<dbReference type="PANTHER" id="PTHR14194">
    <property type="entry name" value="NITROGEN METABOLIC REGULATION PROTEIN NMR-RELATED"/>
    <property type="match status" value="1"/>
</dbReference>
<dbReference type="EMBL" id="CAXHTB010000004">
    <property type="protein sequence ID" value="CAL0304487.1"/>
    <property type="molecule type" value="Genomic_DNA"/>
</dbReference>
<dbReference type="InterPro" id="IPR036291">
    <property type="entry name" value="NAD(P)-bd_dom_sf"/>
</dbReference>
<reference evidence="2 3" key="1">
    <citation type="submission" date="2024-03" db="EMBL/GenBank/DDBJ databases">
        <authorList>
            <person name="Martinez-Hernandez J."/>
        </authorList>
    </citation>
    <scope>NUCLEOTIDE SEQUENCE [LARGE SCALE GENOMIC DNA]</scope>
</reference>
<gene>
    <name evidence="2" type="ORF">LLUT_LOCUS5547</name>
</gene>
<dbReference type="InterPro" id="IPR044163">
    <property type="entry name" value="SARED1-like"/>
</dbReference>
<dbReference type="GO" id="GO:0016491">
    <property type="term" value="F:oxidoreductase activity"/>
    <property type="evidence" value="ECO:0007669"/>
    <property type="project" value="InterPro"/>
</dbReference>
<dbReference type="Proteomes" id="UP001497480">
    <property type="component" value="Unassembled WGS sequence"/>
</dbReference>
<sequence length="216" mass="23322">MGMATRVPFVSPTIFSPNQFHKHCCVAQGSFSSSLLSHATRRNNKRFIGISVVAMAHSSKSTVLVTGAGGRTGQIVYKKLKERPDEYIAKGLVRTEESKQKIGAADDVFVGDIRDSESLAPALEGIDALIILTSAVPQIKPGFDPTKGQSPEFYFEEGAFPEQVDWIGQKNQIDAAKAAGVKQIVLVGSMGGTDLNHPLNNLGNANILVWKRKAEQ</sequence>
<name>A0AAV1W5P4_LUPLU</name>
<dbReference type="PANTHER" id="PTHR14194:SF86">
    <property type="entry name" value="OS05G0110300 PROTEIN"/>
    <property type="match status" value="1"/>
</dbReference>
<keyword evidence="3" id="KW-1185">Reference proteome</keyword>
<dbReference type="SUPFAM" id="SSF51735">
    <property type="entry name" value="NAD(P)-binding Rossmann-fold domains"/>
    <property type="match status" value="1"/>
</dbReference>
<evidence type="ECO:0000259" key="1">
    <source>
        <dbReference type="Pfam" id="PF13460"/>
    </source>
</evidence>
<dbReference type="AlphaFoldDB" id="A0AAV1W5P4"/>
<dbReference type="GO" id="GO:0009507">
    <property type="term" value="C:chloroplast"/>
    <property type="evidence" value="ECO:0007669"/>
    <property type="project" value="TreeGrafter"/>
</dbReference>
<dbReference type="Pfam" id="PF13460">
    <property type="entry name" value="NAD_binding_10"/>
    <property type="match status" value="1"/>
</dbReference>
<protein>
    <recommendedName>
        <fullName evidence="1">NAD(P)-binding domain-containing protein</fullName>
    </recommendedName>
</protein>
<dbReference type="InterPro" id="IPR016040">
    <property type="entry name" value="NAD(P)-bd_dom"/>
</dbReference>
<evidence type="ECO:0000313" key="2">
    <source>
        <dbReference type="EMBL" id="CAL0304487.1"/>
    </source>
</evidence>
<dbReference type="Gene3D" id="3.40.50.720">
    <property type="entry name" value="NAD(P)-binding Rossmann-like Domain"/>
    <property type="match status" value="1"/>
</dbReference>
<organism evidence="2 3">
    <name type="scientific">Lupinus luteus</name>
    <name type="common">European yellow lupine</name>
    <dbReference type="NCBI Taxonomy" id="3873"/>
    <lineage>
        <taxon>Eukaryota</taxon>
        <taxon>Viridiplantae</taxon>
        <taxon>Streptophyta</taxon>
        <taxon>Embryophyta</taxon>
        <taxon>Tracheophyta</taxon>
        <taxon>Spermatophyta</taxon>
        <taxon>Magnoliopsida</taxon>
        <taxon>eudicotyledons</taxon>
        <taxon>Gunneridae</taxon>
        <taxon>Pentapetalae</taxon>
        <taxon>rosids</taxon>
        <taxon>fabids</taxon>
        <taxon>Fabales</taxon>
        <taxon>Fabaceae</taxon>
        <taxon>Papilionoideae</taxon>
        <taxon>50 kb inversion clade</taxon>
        <taxon>genistoids sensu lato</taxon>
        <taxon>core genistoids</taxon>
        <taxon>Genisteae</taxon>
        <taxon>Lupinus</taxon>
    </lineage>
</organism>
<comment type="caution">
    <text evidence="2">The sequence shown here is derived from an EMBL/GenBank/DDBJ whole genome shotgun (WGS) entry which is preliminary data.</text>
</comment>
<evidence type="ECO:0000313" key="3">
    <source>
        <dbReference type="Proteomes" id="UP001497480"/>
    </source>
</evidence>
<feature type="domain" description="NAD(P)-binding" evidence="1">
    <location>
        <begin position="67"/>
        <end position="216"/>
    </location>
</feature>
<accession>A0AAV1W5P4</accession>
<proteinExistence type="predicted"/>